<dbReference type="AlphaFoldDB" id="A0A183JXN1"/>
<feature type="transmembrane region" description="Helical" evidence="1">
    <location>
        <begin position="84"/>
        <end position="103"/>
    </location>
</feature>
<organism evidence="4">
    <name type="scientific">Schistosoma curassoni</name>
    <dbReference type="NCBI Taxonomy" id="6186"/>
    <lineage>
        <taxon>Eukaryota</taxon>
        <taxon>Metazoa</taxon>
        <taxon>Spiralia</taxon>
        <taxon>Lophotrochozoa</taxon>
        <taxon>Platyhelminthes</taxon>
        <taxon>Trematoda</taxon>
        <taxon>Digenea</taxon>
        <taxon>Strigeidida</taxon>
        <taxon>Schistosomatoidea</taxon>
        <taxon>Schistosomatidae</taxon>
        <taxon>Schistosoma</taxon>
    </lineage>
</organism>
<evidence type="ECO:0000313" key="2">
    <source>
        <dbReference type="EMBL" id="VDP26410.1"/>
    </source>
</evidence>
<evidence type="ECO:0000256" key="1">
    <source>
        <dbReference type="SAM" id="Phobius"/>
    </source>
</evidence>
<reference evidence="2 3" key="2">
    <citation type="submission" date="2018-11" db="EMBL/GenBank/DDBJ databases">
        <authorList>
            <consortium name="Pathogen Informatics"/>
        </authorList>
    </citation>
    <scope>NUCLEOTIDE SEQUENCE [LARGE SCALE GENOMIC DNA]</scope>
    <source>
        <strain evidence="2">Dakar</strain>
        <strain evidence="3">Dakar, Senegal</strain>
    </source>
</reference>
<evidence type="ECO:0000313" key="4">
    <source>
        <dbReference type="WBParaSite" id="SCUD_0000747901-mRNA-1"/>
    </source>
</evidence>
<gene>
    <name evidence="2" type="ORF">SCUD_LOCUS7479</name>
</gene>
<feature type="transmembrane region" description="Helical" evidence="1">
    <location>
        <begin position="51"/>
        <end position="72"/>
    </location>
</feature>
<accession>A0A183JXN1</accession>
<dbReference type="EMBL" id="UZAK01032361">
    <property type="protein sequence ID" value="VDP26410.1"/>
    <property type="molecule type" value="Genomic_DNA"/>
</dbReference>
<evidence type="ECO:0000313" key="3">
    <source>
        <dbReference type="Proteomes" id="UP000279833"/>
    </source>
</evidence>
<name>A0A183JXN1_9TREM</name>
<dbReference type="Proteomes" id="UP000279833">
    <property type="component" value="Unassembled WGS sequence"/>
</dbReference>
<dbReference type="WBParaSite" id="SCUD_0000747901-mRNA-1">
    <property type="protein sequence ID" value="SCUD_0000747901-mRNA-1"/>
    <property type="gene ID" value="SCUD_0000747901"/>
</dbReference>
<sequence length="105" mass="11956">MQDLLSPKLLSNITFLFFLFSSMMAMLGLVVPFLMLPDLLAEVNWKLEDSGFIISSIGAGNTFGRLFASKYFSFNSTILCTERLLLLLFIINPISCYVFHHHICR</sequence>
<keyword evidence="1" id="KW-0472">Membrane</keyword>
<dbReference type="InterPro" id="IPR036259">
    <property type="entry name" value="MFS_trans_sf"/>
</dbReference>
<reference evidence="4" key="1">
    <citation type="submission" date="2016-06" db="UniProtKB">
        <authorList>
            <consortium name="WormBaseParasite"/>
        </authorList>
    </citation>
    <scope>IDENTIFICATION</scope>
</reference>
<keyword evidence="3" id="KW-1185">Reference proteome</keyword>
<keyword evidence="1" id="KW-0812">Transmembrane</keyword>
<dbReference type="SUPFAM" id="SSF103473">
    <property type="entry name" value="MFS general substrate transporter"/>
    <property type="match status" value="1"/>
</dbReference>
<feature type="transmembrane region" description="Helical" evidence="1">
    <location>
        <begin position="12"/>
        <end position="31"/>
    </location>
</feature>
<proteinExistence type="predicted"/>
<keyword evidence="1" id="KW-1133">Transmembrane helix</keyword>
<protein>
    <submittedName>
        <fullName evidence="4">MFS domain-containing protein</fullName>
    </submittedName>
</protein>